<sequence length="181" mass="18933">MIRSFVLASVLLAASAATAQTVPPVAVPGQALVPERPLPPLVPPEPPTFALAADGPAVSAPSGGRPGRGEILVIRQEDSRKARFRWKVEPAGGNAADAADFGGVFPEGTIDFRRGQTSGVIAFEVLGLPDRSYPRSFRVRVTDPAGAKAEGGGSSMEMFIFDEGEAFRPRNDGAFYGAKPS</sequence>
<dbReference type="AlphaFoldDB" id="A0AAV4ZRH2"/>
<comment type="caution">
    <text evidence="2">The sequence shown here is derived from an EMBL/GenBank/DDBJ whole genome shotgun (WGS) entry which is preliminary data.</text>
</comment>
<dbReference type="EMBL" id="BPQO01000020">
    <property type="protein sequence ID" value="GJD90688.1"/>
    <property type="molecule type" value="Genomic_DNA"/>
</dbReference>
<evidence type="ECO:0000256" key="1">
    <source>
        <dbReference type="SAM" id="SignalP"/>
    </source>
</evidence>
<keyword evidence="1" id="KW-0732">Signal</keyword>
<organism evidence="2 3">
    <name type="scientific">Methylobacterium hispanicum</name>
    <dbReference type="NCBI Taxonomy" id="270350"/>
    <lineage>
        <taxon>Bacteria</taxon>
        <taxon>Pseudomonadati</taxon>
        <taxon>Pseudomonadota</taxon>
        <taxon>Alphaproteobacteria</taxon>
        <taxon>Hyphomicrobiales</taxon>
        <taxon>Methylobacteriaceae</taxon>
        <taxon>Methylobacterium</taxon>
    </lineage>
</organism>
<protein>
    <recommendedName>
        <fullName evidence="4">Calx-beta domain-containing protein</fullName>
    </recommendedName>
</protein>
<dbReference type="InterPro" id="IPR038081">
    <property type="entry name" value="CalX-like_sf"/>
</dbReference>
<reference evidence="2" key="1">
    <citation type="journal article" date="2016" name="Front. Microbiol.">
        <title>Genome Sequence of the Piezophilic, Mesophilic Sulfate-Reducing Bacterium Desulfovibrio indicus J2T.</title>
        <authorList>
            <person name="Cao J."/>
            <person name="Maignien L."/>
            <person name="Shao Z."/>
            <person name="Alain K."/>
            <person name="Jebbar M."/>
        </authorList>
    </citation>
    <scope>NUCLEOTIDE SEQUENCE</scope>
    <source>
        <strain evidence="2">DSM 16372</strain>
    </source>
</reference>
<gene>
    <name evidence="2" type="ORF">BHAOGJBA_4230</name>
</gene>
<evidence type="ECO:0000313" key="2">
    <source>
        <dbReference type="EMBL" id="GJD90688.1"/>
    </source>
</evidence>
<dbReference type="SUPFAM" id="SSF141072">
    <property type="entry name" value="CalX-like"/>
    <property type="match status" value="1"/>
</dbReference>
<evidence type="ECO:0008006" key="4">
    <source>
        <dbReference type="Google" id="ProtNLM"/>
    </source>
</evidence>
<feature type="chain" id="PRO_5043629853" description="Calx-beta domain-containing protein" evidence="1">
    <location>
        <begin position="20"/>
        <end position="181"/>
    </location>
</feature>
<keyword evidence="3" id="KW-1185">Reference proteome</keyword>
<dbReference type="RefSeq" id="WP_238230842.1">
    <property type="nucleotide sequence ID" value="NZ_BPQO01000020.1"/>
</dbReference>
<reference evidence="2" key="2">
    <citation type="submission" date="2021-08" db="EMBL/GenBank/DDBJ databases">
        <authorList>
            <person name="Tani A."/>
            <person name="Ola A."/>
            <person name="Ogura Y."/>
            <person name="Katsura K."/>
            <person name="Hayashi T."/>
        </authorList>
    </citation>
    <scope>NUCLEOTIDE SEQUENCE</scope>
    <source>
        <strain evidence="2">DSM 16372</strain>
    </source>
</reference>
<feature type="signal peptide" evidence="1">
    <location>
        <begin position="1"/>
        <end position="19"/>
    </location>
</feature>
<evidence type="ECO:0000313" key="3">
    <source>
        <dbReference type="Proteomes" id="UP001055247"/>
    </source>
</evidence>
<name>A0AAV4ZRH2_9HYPH</name>
<accession>A0AAV4ZRH2</accession>
<dbReference type="Proteomes" id="UP001055247">
    <property type="component" value="Unassembled WGS sequence"/>
</dbReference>
<proteinExistence type="predicted"/>